<feature type="transmembrane region" description="Helical" evidence="1">
    <location>
        <begin position="184"/>
        <end position="201"/>
    </location>
</feature>
<evidence type="ECO:0008006" key="5">
    <source>
        <dbReference type="Google" id="ProtNLM"/>
    </source>
</evidence>
<keyword evidence="1" id="KW-1133">Transmembrane helix</keyword>
<dbReference type="AlphaFoldDB" id="A0A562RL13"/>
<evidence type="ECO:0000313" key="3">
    <source>
        <dbReference type="EMBL" id="TWI69729.1"/>
    </source>
</evidence>
<accession>A0A562RL13</accession>
<keyword evidence="4" id="KW-1185">Reference proteome</keyword>
<feature type="chain" id="PRO_5022156888" description="PEP-CTERM sorting domain-containing protein" evidence="2">
    <location>
        <begin position="28"/>
        <end position="210"/>
    </location>
</feature>
<proteinExistence type="predicted"/>
<evidence type="ECO:0000313" key="4">
    <source>
        <dbReference type="Proteomes" id="UP000318431"/>
    </source>
</evidence>
<protein>
    <recommendedName>
        <fullName evidence="5">PEP-CTERM sorting domain-containing protein</fullName>
    </recommendedName>
</protein>
<reference evidence="3 4" key="1">
    <citation type="journal article" date="2015" name="Stand. Genomic Sci.">
        <title>Genomic Encyclopedia of Bacterial and Archaeal Type Strains, Phase III: the genomes of soil and plant-associated and newly described type strains.</title>
        <authorList>
            <person name="Whitman W.B."/>
            <person name="Woyke T."/>
            <person name="Klenk H.P."/>
            <person name="Zhou Y."/>
            <person name="Lilburn T.G."/>
            <person name="Beck B.J."/>
            <person name="De Vos P."/>
            <person name="Vandamme P."/>
            <person name="Eisen J.A."/>
            <person name="Garrity G."/>
            <person name="Hugenholtz P."/>
            <person name="Kyrpides N.C."/>
        </authorList>
    </citation>
    <scope>NUCLEOTIDE SEQUENCE [LARGE SCALE GENOMIC DNA]</scope>
    <source>
        <strain evidence="3 4">CGMCC 1.10822</strain>
    </source>
</reference>
<feature type="signal peptide" evidence="2">
    <location>
        <begin position="1"/>
        <end position="27"/>
    </location>
</feature>
<dbReference type="RefSeq" id="WP_145647467.1">
    <property type="nucleotide sequence ID" value="NZ_VLLB01000001.1"/>
</dbReference>
<comment type="caution">
    <text evidence="3">The sequence shown here is derived from an EMBL/GenBank/DDBJ whole genome shotgun (WGS) entry which is preliminary data.</text>
</comment>
<dbReference type="OrthoDB" id="8757916at2"/>
<gene>
    <name evidence="3" type="ORF">IP91_00802</name>
</gene>
<evidence type="ECO:0000256" key="2">
    <source>
        <dbReference type="SAM" id="SignalP"/>
    </source>
</evidence>
<organism evidence="3 4">
    <name type="scientific">Pseudoduganella lurida</name>
    <dbReference type="NCBI Taxonomy" id="1036180"/>
    <lineage>
        <taxon>Bacteria</taxon>
        <taxon>Pseudomonadati</taxon>
        <taxon>Pseudomonadota</taxon>
        <taxon>Betaproteobacteria</taxon>
        <taxon>Burkholderiales</taxon>
        <taxon>Oxalobacteraceae</taxon>
        <taxon>Telluria group</taxon>
        <taxon>Pseudoduganella</taxon>
    </lineage>
</organism>
<keyword evidence="1" id="KW-0812">Transmembrane</keyword>
<name>A0A562RL13_9BURK</name>
<keyword evidence="1" id="KW-0472">Membrane</keyword>
<dbReference type="Proteomes" id="UP000318431">
    <property type="component" value="Unassembled WGS sequence"/>
</dbReference>
<sequence>MKAICLRAGRALAACLLCLAVAGPAAAAAITYRFDTLGDGTVLTDQYAGLHFTNATVLEAGISLNDALFPPRSGNAVLFDDGGPIAVLFDAPVLSVFGYVTYSEGMSMLAYGSTGNLLAAITAHYISNVDGGSGDPGSTPNELLGFASTGELIARVEFRSAQSGNSFTLDDLTVTADAAAVPEPGSLALVLPPLAVLVFMMRRRAGRRRC</sequence>
<keyword evidence="2" id="KW-0732">Signal</keyword>
<evidence type="ECO:0000256" key="1">
    <source>
        <dbReference type="SAM" id="Phobius"/>
    </source>
</evidence>
<dbReference type="EMBL" id="VLLB01000001">
    <property type="protein sequence ID" value="TWI69729.1"/>
    <property type="molecule type" value="Genomic_DNA"/>
</dbReference>